<dbReference type="EMBL" id="WNYA01000006">
    <property type="protein sequence ID" value="KAG8565820.1"/>
    <property type="molecule type" value="Genomic_DNA"/>
</dbReference>
<reference evidence="7" key="1">
    <citation type="thesis" date="2020" institute="ProQuest LLC" country="789 East Eisenhower Parkway, Ann Arbor, MI, USA">
        <title>Comparative Genomics and Chromosome Evolution.</title>
        <authorList>
            <person name="Mudd A.B."/>
        </authorList>
    </citation>
    <scope>NUCLEOTIDE SEQUENCE</scope>
    <source>
        <strain evidence="7">237g6f4</strain>
        <tissue evidence="7">Blood</tissue>
    </source>
</reference>
<dbReference type="Gene3D" id="3.30.505.10">
    <property type="entry name" value="SH2 domain"/>
    <property type="match status" value="1"/>
</dbReference>
<dbReference type="InterPro" id="IPR000980">
    <property type="entry name" value="SH2"/>
</dbReference>
<dbReference type="InterPro" id="IPR036028">
    <property type="entry name" value="SH3-like_dom_sf"/>
</dbReference>
<dbReference type="PANTHER" id="PTHR46037">
    <property type="entry name" value="PROTEIN ENHANCER OF SEVENLESS 2B"/>
    <property type="match status" value="1"/>
</dbReference>
<gene>
    <name evidence="7" type="ORF">GDO81_012983</name>
</gene>
<proteinExistence type="predicted"/>
<dbReference type="EMBL" id="WNYA01000006">
    <property type="protein sequence ID" value="KAG8565821.1"/>
    <property type="molecule type" value="Genomic_DNA"/>
</dbReference>
<dbReference type="InterPro" id="IPR036860">
    <property type="entry name" value="SH2_dom_sf"/>
</dbReference>
<dbReference type="SUPFAM" id="SSF55550">
    <property type="entry name" value="SH2 domain"/>
    <property type="match status" value="1"/>
</dbReference>
<dbReference type="SUPFAM" id="SSF50044">
    <property type="entry name" value="SH3-domain"/>
    <property type="match status" value="1"/>
</dbReference>
<evidence type="ECO:0000256" key="1">
    <source>
        <dbReference type="ARBA" id="ARBA00022443"/>
    </source>
</evidence>
<evidence type="ECO:0000259" key="6">
    <source>
        <dbReference type="PROSITE" id="PS50002"/>
    </source>
</evidence>
<name>A0AAV7B258_ENGPU</name>
<dbReference type="AlphaFoldDB" id="A0AAV7B258"/>
<dbReference type="Pfam" id="PF00018">
    <property type="entry name" value="SH3_1"/>
    <property type="match status" value="1"/>
</dbReference>
<dbReference type="PROSITE" id="PS50002">
    <property type="entry name" value="SH3"/>
    <property type="match status" value="1"/>
</dbReference>
<dbReference type="InterPro" id="IPR043539">
    <property type="entry name" value="Grb2-like"/>
</dbReference>
<dbReference type="Proteomes" id="UP000824782">
    <property type="component" value="Unassembled WGS sequence"/>
</dbReference>
<evidence type="ECO:0000313" key="7">
    <source>
        <dbReference type="EMBL" id="KAG8565820.1"/>
    </source>
</evidence>
<dbReference type="PRINTS" id="PR00401">
    <property type="entry name" value="SH2DOMAIN"/>
</dbReference>
<comment type="caution">
    <text evidence="7">The sequence shown here is derived from an EMBL/GenBank/DDBJ whole genome shotgun (WGS) entry which is preliminary data.</text>
</comment>
<protein>
    <recommendedName>
        <fullName evidence="9">Src-like-adapter 2</fullName>
    </recommendedName>
</protein>
<accession>A0AAV7B258</accession>
<keyword evidence="2 3" id="KW-0727">SH2 domain</keyword>
<dbReference type="SMART" id="SM00326">
    <property type="entry name" value="SH3"/>
    <property type="match status" value="1"/>
</dbReference>
<dbReference type="Pfam" id="PF00017">
    <property type="entry name" value="SH2"/>
    <property type="match status" value="1"/>
</dbReference>
<organism evidence="7 8">
    <name type="scientific">Engystomops pustulosus</name>
    <name type="common">Tungara frog</name>
    <name type="synonym">Physalaemus pustulosus</name>
    <dbReference type="NCBI Taxonomy" id="76066"/>
    <lineage>
        <taxon>Eukaryota</taxon>
        <taxon>Metazoa</taxon>
        <taxon>Chordata</taxon>
        <taxon>Craniata</taxon>
        <taxon>Vertebrata</taxon>
        <taxon>Euteleostomi</taxon>
        <taxon>Amphibia</taxon>
        <taxon>Batrachia</taxon>
        <taxon>Anura</taxon>
        <taxon>Neobatrachia</taxon>
        <taxon>Hyloidea</taxon>
        <taxon>Leptodactylidae</taxon>
        <taxon>Leiuperinae</taxon>
        <taxon>Engystomops</taxon>
    </lineage>
</organism>
<feature type="domain" description="SH2" evidence="5">
    <location>
        <begin position="89"/>
        <end position="186"/>
    </location>
</feature>
<dbReference type="SMART" id="SM00252">
    <property type="entry name" value="SH2"/>
    <property type="match status" value="1"/>
</dbReference>
<keyword evidence="8" id="KW-1185">Reference proteome</keyword>
<evidence type="ECO:0000256" key="4">
    <source>
        <dbReference type="PROSITE-ProRule" id="PRU00192"/>
    </source>
</evidence>
<evidence type="ECO:0000256" key="3">
    <source>
        <dbReference type="PROSITE-ProRule" id="PRU00191"/>
    </source>
</evidence>
<dbReference type="PROSITE" id="PS50001">
    <property type="entry name" value="SH2"/>
    <property type="match status" value="1"/>
</dbReference>
<evidence type="ECO:0000259" key="5">
    <source>
        <dbReference type="PROSITE" id="PS50001"/>
    </source>
</evidence>
<dbReference type="InterPro" id="IPR001452">
    <property type="entry name" value="SH3_domain"/>
</dbReference>
<dbReference type="Gene3D" id="2.30.30.40">
    <property type="entry name" value="SH3 Domains"/>
    <property type="match status" value="1"/>
</dbReference>
<sequence>MGSLPSKRGYATIENAMSVNQISSAAVDKCVFVALHNFPAGGQGDISIRLGEQLSLVSEDGDWWKVKSVITGRECYMPRSYVAQVYNRWLHKGTNREKAEQLLLMHGNQSGSFLIRQSETRRGCYSLSVRKSHQTTRDSIKHYRIHQLENGWFYISPRLTFSTLHDMVEYYSEMADGICCVLKEPCVLQSFFPPAPVTSEPVVVRKPTMNWRDLDRSALFSDNTNLNEEDCPVSLGLREAVSSYMFMTEEMDSMTALERERLWKS</sequence>
<keyword evidence="1 4" id="KW-0728">SH3 domain</keyword>
<feature type="domain" description="SH3" evidence="6">
    <location>
        <begin position="27"/>
        <end position="87"/>
    </location>
</feature>
<evidence type="ECO:0008006" key="9">
    <source>
        <dbReference type="Google" id="ProtNLM"/>
    </source>
</evidence>
<evidence type="ECO:0000313" key="8">
    <source>
        <dbReference type="Proteomes" id="UP000824782"/>
    </source>
</evidence>
<evidence type="ECO:0000256" key="2">
    <source>
        <dbReference type="ARBA" id="ARBA00022999"/>
    </source>
</evidence>